<feature type="domain" description="Ig-like" evidence="2">
    <location>
        <begin position="19"/>
        <end position="106"/>
    </location>
</feature>
<evidence type="ECO:0000259" key="2">
    <source>
        <dbReference type="PROSITE" id="PS50835"/>
    </source>
</evidence>
<dbReference type="GeneTree" id="ENSGT00800000125277"/>
<dbReference type="PROSITE" id="PS50835">
    <property type="entry name" value="IG_LIKE"/>
    <property type="match status" value="1"/>
</dbReference>
<keyword evidence="4" id="KW-1185">Reference proteome</keyword>
<dbReference type="SUPFAM" id="SSF48726">
    <property type="entry name" value="Immunoglobulin"/>
    <property type="match status" value="1"/>
</dbReference>
<dbReference type="InterPro" id="IPR013783">
    <property type="entry name" value="Ig-like_fold"/>
</dbReference>
<evidence type="ECO:0000256" key="1">
    <source>
        <dbReference type="ARBA" id="ARBA00023319"/>
    </source>
</evidence>
<dbReference type="InterPro" id="IPR007110">
    <property type="entry name" value="Ig-like_dom"/>
</dbReference>
<proteinExistence type="predicted"/>
<name>A0A3B3RDD4_9TELE</name>
<sequence>GIITIKANKGQKIPLHSRPTVSVSWVDGPSGDSALLCSVQDFYPESIEQVWLRDGLPLNVTPDRRSTVNPDGSYTLDSYLSLTAAHAEDVLCSCWVNHSSLDLPLNYTFQCKEHKTGAHWITIISPRHILISVLMGRQYSRMATPPNPHPRVTKEDVIVLLYPGELSTVHQQTNQICRAACQAVFSTTQTPWTKHFYHPCLVHRSNSI</sequence>
<dbReference type="Gene3D" id="2.60.40.10">
    <property type="entry name" value="Immunoglobulins"/>
    <property type="match status" value="1"/>
</dbReference>
<organism evidence="3 4">
    <name type="scientific">Paramormyrops kingsleyae</name>
    <dbReference type="NCBI Taxonomy" id="1676925"/>
    <lineage>
        <taxon>Eukaryota</taxon>
        <taxon>Metazoa</taxon>
        <taxon>Chordata</taxon>
        <taxon>Craniata</taxon>
        <taxon>Vertebrata</taxon>
        <taxon>Euteleostomi</taxon>
        <taxon>Actinopterygii</taxon>
        <taxon>Neopterygii</taxon>
        <taxon>Teleostei</taxon>
        <taxon>Osteoglossocephala</taxon>
        <taxon>Osteoglossomorpha</taxon>
        <taxon>Osteoglossiformes</taxon>
        <taxon>Mormyridae</taxon>
        <taxon>Paramormyrops</taxon>
    </lineage>
</organism>
<evidence type="ECO:0000313" key="3">
    <source>
        <dbReference type="Ensembl" id="ENSPKIP00000015646.1"/>
    </source>
</evidence>
<dbReference type="CDD" id="cd00098">
    <property type="entry name" value="IgC1"/>
    <property type="match status" value="1"/>
</dbReference>
<dbReference type="SMART" id="SM00407">
    <property type="entry name" value="IGc1"/>
    <property type="match status" value="1"/>
</dbReference>
<dbReference type="Ensembl" id="ENSPKIT00000040117.1">
    <property type="protein sequence ID" value="ENSPKIP00000015646.1"/>
    <property type="gene ID" value="ENSPKIG00000002292.1"/>
</dbReference>
<accession>A0A3B3RDD4</accession>
<dbReference type="AlphaFoldDB" id="A0A3B3RDD4"/>
<reference evidence="3" key="2">
    <citation type="submission" date="2025-09" db="UniProtKB">
        <authorList>
            <consortium name="Ensembl"/>
        </authorList>
    </citation>
    <scope>IDENTIFICATION</scope>
</reference>
<reference evidence="3" key="1">
    <citation type="submission" date="2025-08" db="UniProtKB">
        <authorList>
            <consortium name="Ensembl"/>
        </authorList>
    </citation>
    <scope>IDENTIFICATION</scope>
</reference>
<dbReference type="InterPro" id="IPR003597">
    <property type="entry name" value="Ig_C1-set"/>
</dbReference>
<protein>
    <recommendedName>
        <fullName evidence="2">Ig-like domain-containing protein</fullName>
    </recommendedName>
</protein>
<keyword evidence="1" id="KW-0393">Immunoglobulin domain</keyword>
<dbReference type="Pfam" id="PF07654">
    <property type="entry name" value="C1-set"/>
    <property type="match status" value="1"/>
</dbReference>
<dbReference type="InterPro" id="IPR036179">
    <property type="entry name" value="Ig-like_dom_sf"/>
</dbReference>
<dbReference type="PANTHER" id="PTHR23411">
    <property type="entry name" value="TAPASIN"/>
    <property type="match status" value="1"/>
</dbReference>
<dbReference type="Proteomes" id="UP000261540">
    <property type="component" value="Unplaced"/>
</dbReference>
<evidence type="ECO:0000313" key="4">
    <source>
        <dbReference type="Proteomes" id="UP000261540"/>
    </source>
</evidence>
<dbReference type="InterPro" id="IPR050380">
    <property type="entry name" value="Immune_Resp_Modulators"/>
</dbReference>